<dbReference type="Proteomes" id="UP001143509">
    <property type="component" value="Unassembled WGS sequence"/>
</dbReference>
<feature type="signal peptide" evidence="1">
    <location>
        <begin position="1"/>
        <end position="20"/>
    </location>
</feature>
<dbReference type="Pfam" id="PF09694">
    <property type="entry name" value="Gcw_chp"/>
    <property type="match status" value="1"/>
</dbReference>
<proteinExistence type="predicted"/>
<reference evidence="2" key="2">
    <citation type="submission" date="2023-01" db="EMBL/GenBank/DDBJ databases">
        <authorList>
            <person name="Sun Q."/>
            <person name="Evtushenko L."/>
        </authorList>
    </citation>
    <scope>NUCLEOTIDE SEQUENCE</scope>
    <source>
        <strain evidence="2">VKM B-1499</strain>
    </source>
</reference>
<evidence type="ECO:0008006" key="4">
    <source>
        <dbReference type="Google" id="ProtNLM"/>
    </source>
</evidence>
<dbReference type="EMBL" id="BSFD01000011">
    <property type="protein sequence ID" value="GLK50454.1"/>
    <property type="molecule type" value="Genomic_DNA"/>
</dbReference>
<dbReference type="NCBIfam" id="TIGR02001">
    <property type="entry name" value="gcw_chp"/>
    <property type="match status" value="1"/>
</dbReference>
<dbReference type="RefSeq" id="WP_271166583.1">
    <property type="nucleotide sequence ID" value="NZ_BSFD01000011.1"/>
</dbReference>
<comment type="caution">
    <text evidence="2">The sequence shown here is derived from an EMBL/GenBank/DDBJ whole genome shotgun (WGS) entry which is preliminary data.</text>
</comment>
<dbReference type="InterPro" id="IPR010239">
    <property type="entry name" value="CHP02001"/>
</dbReference>
<sequence>MIRTAFAVLAAAVLATPAAAQSASGPSASRDAWSFEVGAGTDNRSKAASKSGNDGYVFGSATWESADGLFYVAPGFETIQAGGSNVEAEFVIGYQPEAFGYSFDFNAAYKNRLDAEAGYDEDGWELTGNISRSIGPARARLQVQYSPDAAGSTQSFTWIEGQVGWDFNDRLNGSAAVGRRQQTGAPDYTGWNAGVTYALTDALDLDLRYYDTNADTFGEQYEDALVAKVAYAF</sequence>
<evidence type="ECO:0000313" key="2">
    <source>
        <dbReference type="EMBL" id="GLK50454.1"/>
    </source>
</evidence>
<keyword evidence="1" id="KW-0732">Signal</keyword>
<dbReference type="SUPFAM" id="SSF56935">
    <property type="entry name" value="Porins"/>
    <property type="match status" value="1"/>
</dbReference>
<protein>
    <recommendedName>
        <fullName evidence="4">Porin</fullName>
    </recommendedName>
</protein>
<keyword evidence="3" id="KW-1185">Reference proteome</keyword>
<name>A0ABQ5TCA8_9CAUL</name>
<accession>A0ABQ5TCA8</accession>
<evidence type="ECO:0000313" key="3">
    <source>
        <dbReference type="Proteomes" id="UP001143509"/>
    </source>
</evidence>
<gene>
    <name evidence="2" type="ORF">GCM10017620_34280</name>
</gene>
<organism evidence="2 3">
    <name type="scientific">Brevundimonas intermedia</name>
    <dbReference type="NCBI Taxonomy" id="74315"/>
    <lineage>
        <taxon>Bacteria</taxon>
        <taxon>Pseudomonadati</taxon>
        <taxon>Pseudomonadota</taxon>
        <taxon>Alphaproteobacteria</taxon>
        <taxon>Caulobacterales</taxon>
        <taxon>Caulobacteraceae</taxon>
        <taxon>Brevundimonas</taxon>
    </lineage>
</organism>
<reference evidence="2" key="1">
    <citation type="journal article" date="2014" name="Int. J. Syst. Evol. Microbiol.">
        <title>Complete genome of a new Firmicutes species belonging to the dominant human colonic microbiota ('Ruminococcus bicirculans') reveals two chromosomes and a selective capacity to utilize plant glucans.</title>
        <authorList>
            <consortium name="NISC Comparative Sequencing Program"/>
            <person name="Wegmann U."/>
            <person name="Louis P."/>
            <person name="Goesmann A."/>
            <person name="Henrissat B."/>
            <person name="Duncan S.H."/>
            <person name="Flint H.J."/>
        </authorList>
    </citation>
    <scope>NUCLEOTIDE SEQUENCE</scope>
    <source>
        <strain evidence="2">VKM B-1499</strain>
    </source>
</reference>
<feature type="chain" id="PRO_5046024252" description="Porin" evidence="1">
    <location>
        <begin position="21"/>
        <end position="233"/>
    </location>
</feature>
<evidence type="ECO:0000256" key="1">
    <source>
        <dbReference type="SAM" id="SignalP"/>
    </source>
</evidence>